<dbReference type="InterPro" id="IPR051297">
    <property type="entry name" value="PalB/RIM13"/>
</dbReference>
<keyword evidence="1" id="KW-0645">Protease</keyword>
<name>A0A5J4TYK8_9EUKA</name>
<keyword evidence="2" id="KW-0378">Hydrolase</keyword>
<gene>
    <name evidence="4" type="ORF">EZS28_041651</name>
</gene>
<evidence type="ECO:0000256" key="3">
    <source>
        <dbReference type="ARBA" id="ARBA00022807"/>
    </source>
</evidence>
<dbReference type="GO" id="GO:0006508">
    <property type="term" value="P:proteolysis"/>
    <property type="evidence" value="ECO:0007669"/>
    <property type="project" value="UniProtKB-KW"/>
</dbReference>
<dbReference type="AlphaFoldDB" id="A0A5J4TYK8"/>
<keyword evidence="3" id="KW-0788">Thiol protease</keyword>
<dbReference type="PANTHER" id="PTHR46143">
    <property type="entry name" value="CALPAIN-7"/>
    <property type="match status" value="1"/>
</dbReference>
<comment type="caution">
    <text evidence="4">The sequence shown here is derived from an EMBL/GenBank/DDBJ whole genome shotgun (WGS) entry which is preliminary data.</text>
</comment>
<accession>A0A5J4TYK8</accession>
<evidence type="ECO:0000313" key="4">
    <source>
        <dbReference type="EMBL" id="KAA6362822.1"/>
    </source>
</evidence>
<dbReference type="Gene3D" id="3.90.70.10">
    <property type="entry name" value="Cysteine proteinases"/>
    <property type="match status" value="1"/>
</dbReference>
<reference evidence="4 5" key="1">
    <citation type="submission" date="2019-03" db="EMBL/GenBank/DDBJ databases">
        <title>Single cell metagenomics reveals metabolic interactions within the superorganism composed of flagellate Streblomastix strix and complex community of Bacteroidetes bacteria on its surface.</title>
        <authorList>
            <person name="Treitli S.C."/>
            <person name="Kolisko M."/>
            <person name="Husnik F."/>
            <person name="Keeling P."/>
            <person name="Hampl V."/>
        </authorList>
    </citation>
    <scope>NUCLEOTIDE SEQUENCE [LARGE SCALE GENOMIC DNA]</scope>
    <source>
        <strain evidence="4">ST1C</strain>
    </source>
</reference>
<dbReference type="OrthoDB" id="167576at2759"/>
<dbReference type="GO" id="GO:0004197">
    <property type="term" value="F:cysteine-type endopeptidase activity"/>
    <property type="evidence" value="ECO:0007669"/>
    <property type="project" value="TreeGrafter"/>
</dbReference>
<dbReference type="EMBL" id="SNRW01023688">
    <property type="protein sequence ID" value="KAA6362822.1"/>
    <property type="molecule type" value="Genomic_DNA"/>
</dbReference>
<evidence type="ECO:0000313" key="5">
    <source>
        <dbReference type="Proteomes" id="UP000324800"/>
    </source>
</evidence>
<evidence type="ECO:0000256" key="2">
    <source>
        <dbReference type="ARBA" id="ARBA00022801"/>
    </source>
</evidence>
<organism evidence="4 5">
    <name type="scientific">Streblomastix strix</name>
    <dbReference type="NCBI Taxonomy" id="222440"/>
    <lineage>
        <taxon>Eukaryota</taxon>
        <taxon>Metamonada</taxon>
        <taxon>Preaxostyla</taxon>
        <taxon>Oxymonadida</taxon>
        <taxon>Streblomastigidae</taxon>
        <taxon>Streblomastix</taxon>
    </lineage>
</organism>
<dbReference type="SUPFAM" id="SSF54001">
    <property type="entry name" value="Cysteine proteinases"/>
    <property type="match status" value="1"/>
</dbReference>
<protein>
    <submittedName>
        <fullName evidence="4">Uncharacterized protein</fullName>
    </submittedName>
</protein>
<feature type="non-terminal residue" evidence="4">
    <location>
        <position position="490"/>
    </location>
</feature>
<dbReference type="PANTHER" id="PTHR46143:SF1">
    <property type="entry name" value="CALPAIN-7"/>
    <property type="match status" value="1"/>
</dbReference>
<dbReference type="Proteomes" id="UP000324800">
    <property type="component" value="Unassembled WGS sequence"/>
</dbReference>
<evidence type="ECO:0000256" key="1">
    <source>
        <dbReference type="ARBA" id="ARBA00022670"/>
    </source>
</evidence>
<sequence>MNFGSHWLEKAYLQSVSNGYDSFGVSGNEAIYYLSRFILDGTWDVSITFNKDIMFDKLQKHSANNEVMVLITISYGAFPDFEEDNLGLDLNQTYALLNVISVRNRKLLLIQNPKREKKIKRYQPETLEDDDVTKEGQFYMDSEDAQKYFKSETLNWNPSLFPYQTDFHFTWKSEYYKMKDSDMRCRYAPQFLFKKSSLTQKFMIVIARHYQRRNAVSFQIYENKKNVNMIYISKPMSVTVYFMKHGKKVKSQSETGDEVINIIGDPDQEPSSSRIYSMNNEIIKKDFNFSRLKVQNVGTENKDDIYSHSNEDQSLDQRFKKEFSEFIGYFSAVLQMNEILQRINNPFRFSIFVYSNEPIICARQIPIFLPEERSIITQWPSKPMLNYSLMEKRTIQVKNIIKNQLVEKNFLRKRSQFVNVSTPIVSQAYLKQQFFDHQGIKDQGFLEVFLRATQTIFSPQYIIYLSPDPQANQFGNELIVQGEWKKDHIK</sequence>
<dbReference type="InterPro" id="IPR038765">
    <property type="entry name" value="Papain-like_cys_pep_sf"/>
</dbReference>
<proteinExistence type="predicted"/>